<dbReference type="InterPro" id="IPR011004">
    <property type="entry name" value="Trimer_LpxA-like_sf"/>
</dbReference>
<dbReference type="PANTHER" id="PTHR23416">
    <property type="entry name" value="SIALIC ACID SYNTHASE-RELATED"/>
    <property type="match status" value="1"/>
</dbReference>
<evidence type="ECO:0000313" key="4">
    <source>
        <dbReference type="EMBL" id="MCS3953453.1"/>
    </source>
</evidence>
<dbReference type="PANTHER" id="PTHR23416:SF23">
    <property type="entry name" value="ACETYLTRANSFERASE C18B11.09C-RELATED"/>
    <property type="match status" value="1"/>
</dbReference>
<reference evidence="4" key="1">
    <citation type="submission" date="2022-08" db="EMBL/GenBank/DDBJ databases">
        <title>Genomic Encyclopedia of Type Strains, Phase V (KMG-V): Genome sequencing to study the core and pangenomes of soil and plant-associated prokaryotes.</title>
        <authorList>
            <person name="Whitman W."/>
        </authorList>
    </citation>
    <scope>NUCLEOTIDE SEQUENCE</scope>
    <source>
        <strain evidence="4">SP2017</strain>
        <strain evidence="5">SP3026</strain>
        <strain evidence="3">SP3049</strain>
    </source>
</reference>
<dbReference type="EMBL" id="JANUBL010000017">
    <property type="protein sequence ID" value="MCS4123067.1"/>
    <property type="molecule type" value="Genomic_DNA"/>
</dbReference>
<dbReference type="Proteomes" id="UP001155144">
    <property type="component" value="Unassembled WGS sequence"/>
</dbReference>
<proteinExistence type="inferred from homology"/>
<organism evidence="4 6">
    <name type="scientific">Salinibacter ruber</name>
    <dbReference type="NCBI Taxonomy" id="146919"/>
    <lineage>
        <taxon>Bacteria</taxon>
        <taxon>Pseudomonadati</taxon>
        <taxon>Rhodothermota</taxon>
        <taxon>Rhodothermia</taxon>
        <taxon>Rhodothermales</taxon>
        <taxon>Salinibacteraceae</taxon>
        <taxon>Salinibacter</taxon>
    </lineage>
</organism>
<evidence type="ECO:0000256" key="1">
    <source>
        <dbReference type="ARBA" id="ARBA00007274"/>
    </source>
</evidence>
<dbReference type="EMBL" id="JANUAE010000031">
    <property type="protein sequence ID" value="MCS3712169.1"/>
    <property type="molecule type" value="Genomic_DNA"/>
</dbReference>
<keyword evidence="2" id="KW-0808">Transferase</keyword>
<gene>
    <name evidence="5" type="ORF">GGP45_003438</name>
    <name evidence="3" type="ORF">GGP61_003807</name>
    <name evidence="4" type="ORF">GGP83_003428</name>
</gene>
<name>A0A9X2Z8J5_9BACT</name>
<evidence type="ECO:0000313" key="3">
    <source>
        <dbReference type="EMBL" id="MCS3712169.1"/>
    </source>
</evidence>
<dbReference type="Proteomes" id="UP001155057">
    <property type="component" value="Unassembled WGS sequence"/>
</dbReference>
<dbReference type="GO" id="GO:0005829">
    <property type="term" value="C:cytosol"/>
    <property type="evidence" value="ECO:0007669"/>
    <property type="project" value="TreeGrafter"/>
</dbReference>
<accession>A0A9X2Z8J5</accession>
<dbReference type="AlphaFoldDB" id="A0A9X2Z8J5"/>
<comment type="caution">
    <text evidence="4">The sequence shown here is derived from an EMBL/GenBank/DDBJ whole genome shotgun (WGS) entry which is preliminary data.</text>
</comment>
<comment type="similarity">
    <text evidence="1">Belongs to the transferase hexapeptide repeat family.</text>
</comment>
<dbReference type="Gene3D" id="2.160.10.10">
    <property type="entry name" value="Hexapeptide repeat proteins"/>
    <property type="match status" value="1"/>
</dbReference>
<evidence type="ECO:0000313" key="5">
    <source>
        <dbReference type="EMBL" id="MCS4123067.1"/>
    </source>
</evidence>
<sequence length="41" mass="4032">MGLKGVTIGEGAVVGAGSVVTQDVPRRAVVAGNPATVVREL</sequence>
<dbReference type="GO" id="GO:0008374">
    <property type="term" value="F:O-acyltransferase activity"/>
    <property type="evidence" value="ECO:0007669"/>
    <property type="project" value="TreeGrafter"/>
</dbReference>
<evidence type="ECO:0000313" key="6">
    <source>
        <dbReference type="Proteomes" id="UP001155010"/>
    </source>
</evidence>
<dbReference type="EMBL" id="JANUBB010000028">
    <property type="protein sequence ID" value="MCS3953453.1"/>
    <property type="molecule type" value="Genomic_DNA"/>
</dbReference>
<dbReference type="SUPFAM" id="SSF51161">
    <property type="entry name" value="Trimeric LpxA-like enzymes"/>
    <property type="match status" value="1"/>
</dbReference>
<dbReference type="Proteomes" id="UP001155010">
    <property type="component" value="Unassembled WGS sequence"/>
</dbReference>
<dbReference type="InterPro" id="IPR051159">
    <property type="entry name" value="Hexapeptide_acetyltransf"/>
</dbReference>
<protein>
    <submittedName>
        <fullName evidence="4">Acetyltransferase-like isoleucine patch superfamily enzyme</fullName>
    </submittedName>
</protein>
<evidence type="ECO:0000256" key="2">
    <source>
        <dbReference type="ARBA" id="ARBA00022679"/>
    </source>
</evidence>